<accession>A0AAV4JP14</accession>
<comment type="caution">
    <text evidence="2">The sequence shown here is derived from an EMBL/GenBank/DDBJ whole genome shotgun (WGS) entry which is preliminary data.</text>
</comment>
<name>A0AAV4JP14_9GAST</name>
<sequence>MKDSSLARPWIQMRKISSMYLSQIKGLSGKVQSNPASMAPMKMLAYVGAMHVPMAVPCTCRYVVSEKVKKLRDRMRCISLQRKDDDGLALPPRLQSSPACCYTLLVRYVRVKSADVHSTQQGVWWERTTVELCEESPCHPGCRRI</sequence>
<organism evidence="2 3">
    <name type="scientific">Elysia marginata</name>
    <dbReference type="NCBI Taxonomy" id="1093978"/>
    <lineage>
        <taxon>Eukaryota</taxon>
        <taxon>Metazoa</taxon>
        <taxon>Spiralia</taxon>
        <taxon>Lophotrochozoa</taxon>
        <taxon>Mollusca</taxon>
        <taxon>Gastropoda</taxon>
        <taxon>Heterobranchia</taxon>
        <taxon>Euthyneura</taxon>
        <taxon>Panpulmonata</taxon>
        <taxon>Sacoglossa</taxon>
        <taxon>Placobranchoidea</taxon>
        <taxon>Plakobranchidae</taxon>
        <taxon>Elysia</taxon>
    </lineage>
</organism>
<keyword evidence="3" id="KW-1185">Reference proteome</keyword>
<evidence type="ECO:0008006" key="4">
    <source>
        <dbReference type="Google" id="ProtNLM"/>
    </source>
</evidence>
<dbReference type="EMBL" id="BMAT01010258">
    <property type="protein sequence ID" value="GFS23257.1"/>
    <property type="molecule type" value="Genomic_DNA"/>
</dbReference>
<keyword evidence="1" id="KW-1133">Transmembrane helix</keyword>
<keyword evidence="1" id="KW-0812">Transmembrane</keyword>
<feature type="transmembrane region" description="Helical" evidence="1">
    <location>
        <begin position="43"/>
        <end position="64"/>
    </location>
</feature>
<protein>
    <recommendedName>
        <fullName evidence="4">TGF-beta family profile domain-containing protein</fullName>
    </recommendedName>
</protein>
<proteinExistence type="predicted"/>
<evidence type="ECO:0000313" key="3">
    <source>
        <dbReference type="Proteomes" id="UP000762676"/>
    </source>
</evidence>
<evidence type="ECO:0000313" key="2">
    <source>
        <dbReference type="EMBL" id="GFS23257.1"/>
    </source>
</evidence>
<dbReference type="Proteomes" id="UP000762676">
    <property type="component" value="Unassembled WGS sequence"/>
</dbReference>
<dbReference type="AlphaFoldDB" id="A0AAV4JP14"/>
<keyword evidence="1" id="KW-0472">Membrane</keyword>
<gene>
    <name evidence="2" type="ORF">ElyMa_005128900</name>
</gene>
<reference evidence="2 3" key="1">
    <citation type="journal article" date="2021" name="Elife">
        <title>Chloroplast acquisition without the gene transfer in kleptoplastic sea slugs, Plakobranchus ocellatus.</title>
        <authorList>
            <person name="Maeda T."/>
            <person name="Takahashi S."/>
            <person name="Yoshida T."/>
            <person name="Shimamura S."/>
            <person name="Takaki Y."/>
            <person name="Nagai Y."/>
            <person name="Toyoda A."/>
            <person name="Suzuki Y."/>
            <person name="Arimoto A."/>
            <person name="Ishii H."/>
            <person name="Satoh N."/>
            <person name="Nishiyama T."/>
            <person name="Hasebe M."/>
            <person name="Maruyama T."/>
            <person name="Minagawa J."/>
            <person name="Obokata J."/>
            <person name="Shigenobu S."/>
        </authorList>
    </citation>
    <scope>NUCLEOTIDE SEQUENCE [LARGE SCALE GENOMIC DNA]</scope>
</reference>
<evidence type="ECO:0000256" key="1">
    <source>
        <dbReference type="SAM" id="Phobius"/>
    </source>
</evidence>